<evidence type="ECO:0000256" key="1">
    <source>
        <dbReference type="ARBA" id="ARBA00004123"/>
    </source>
</evidence>
<dbReference type="InterPro" id="IPR045255">
    <property type="entry name" value="RanBP1-like"/>
</dbReference>
<feature type="compositionally biased region" description="Low complexity" evidence="3">
    <location>
        <begin position="140"/>
        <end position="158"/>
    </location>
</feature>
<dbReference type="OMA" id="CMFENIP"/>
<dbReference type="OrthoDB" id="185618at2759"/>
<name>A0A139AER8_GONPJ</name>
<organism evidence="5 6">
    <name type="scientific">Gonapodya prolifera (strain JEL478)</name>
    <name type="common">Monoblepharis prolifera</name>
    <dbReference type="NCBI Taxonomy" id="1344416"/>
    <lineage>
        <taxon>Eukaryota</taxon>
        <taxon>Fungi</taxon>
        <taxon>Fungi incertae sedis</taxon>
        <taxon>Chytridiomycota</taxon>
        <taxon>Chytridiomycota incertae sedis</taxon>
        <taxon>Monoblepharidomycetes</taxon>
        <taxon>Monoblepharidales</taxon>
        <taxon>Gonapodyaceae</taxon>
        <taxon>Gonapodya</taxon>
    </lineage>
</organism>
<feature type="compositionally biased region" description="Low complexity" evidence="3">
    <location>
        <begin position="253"/>
        <end position="265"/>
    </location>
</feature>
<dbReference type="PANTHER" id="PTHR23138:SF142">
    <property type="entry name" value="RAN-BINDING PROTEIN 3B-RELATED"/>
    <property type="match status" value="1"/>
</dbReference>
<dbReference type="SMART" id="SM00160">
    <property type="entry name" value="RanBD"/>
    <property type="match status" value="1"/>
</dbReference>
<feature type="compositionally biased region" description="Low complexity" evidence="3">
    <location>
        <begin position="78"/>
        <end position="99"/>
    </location>
</feature>
<dbReference type="PANTHER" id="PTHR23138">
    <property type="entry name" value="RAN BINDING PROTEIN"/>
    <property type="match status" value="1"/>
</dbReference>
<dbReference type="SUPFAM" id="SSF50729">
    <property type="entry name" value="PH domain-like"/>
    <property type="match status" value="1"/>
</dbReference>
<evidence type="ECO:0000313" key="6">
    <source>
        <dbReference type="Proteomes" id="UP000070544"/>
    </source>
</evidence>
<feature type="compositionally biased region" description="Acidic residues" evidence="3">
    <location>
        <begin position="128"/>
        <end position="139"/>
    </location>
</feature>
<sequence>MPRKTAGPKRKRGADTPANSDEEHDHAAQPDEPPTPSTAPQKTKKPRAVPQTPPQHDEDIVDAEHSEDEDEGDPIQLSPSRPSSSAAAAPAQLASESPSRPGPGPGPAHTPVTPQRNVRFNAIRDSQQDTEDEADDASDADVVGGDADAPGNQNQKPPLGGGGGTAQAQAQGGKRTGKGINIPIPRASAHARGGKAGLTSERTPERKGGSGVTPHVKGMSFPTSPPTPHSPSSPSRELAHATPPIDPPHKPDFGSPGDAADAPGGKAEKDAAGDAASPTQEPARSETPTGAGTATTTAVVPPTPATVFGSRFASTAGAPSFGSIAGFGSSSTTTTTATTTASPAPAPSPFGTFGSSTASGGGFASFATAGSGGSLFGGGGGTSSSSFSAFSSFPTSTSGASQSSSFAKFSTPASASLGARSSLGGFGGGGGTFDEEEGGGAEGEETQPEWEADWTDPNAGEKRVVEEVVVSTGEEHDTTLFSARCKLFAMDDTAREWKERGTGTVKVNRSGETGRGRLVMRQDAVLRVLLNAPLFKGMAFHVENGRFVRFAAPEVQSGGLGEAGANGNGNANGANGSGEKVKLTNFLVKMSNPAVGSELVSKVEAFVK</sequence>
<dbReference type="GO" id="GO:0005634">
    <property type="term" value="C:nucleus"/>
    <property type="evidence" value="ECO:0007669"/>
    <property type="project" value="UniProtKB-SubCell"/>
</dbReference>
<accession>A0A139AER8</accession>
<comment type="subcellular location">
    <subcellularLocation>
        <location evidence="1">Nucleus</location>
    </subcellularLocation>
</comment>
<gene>
    <name evidence="5" type="ORF">M427DRAFT_155466</name>
</gene>
<feature type="compositionally biased region" description="Basic residues" evidence="3">
    <location>
        <begin position="1"/>
        <end position="12"/>
    </location>
</feature>
<dbReference type="Gene3D" id="2.30.29.30">
    <property type="entry name" value="Pleckstrin-homology domain (PH domain)/Phosphotyrosine-binding domain (PTB)"/>
    <property type="match status" value="1"/>
</dbReference>
<dbReference type="InterPro" id="IPR000156">
    <property type="entry name" value="Ran_bind_dom"/>
</dbReference>
<feature type="compositionally biased region" description="Low complexity" evidence="3">
    <location>
        <begin position="287"/>
        <end position="300"/>
    </location>
</feature>
<keyword evidence="6" id="KW-1185">Reference proteome</keyword>
<feature type="domain" description="RanBD1" evidence="4">
    <location>
        <begin position="466"/>
        <end position="608"/>
    </location>
</feature>
<feature type="compositionally biased region" description="Basic and acidic residues" evidence="3">
    <location>
        <begin position="55"/>
        <end position="64"/>
    </location>
</feature>
<dbReference type="STRING" id="1344416.A0A139AER8"/>
<reference evidence="5 6" key="1">
    <citation type="journal article" date="2015" name="Genome Biol. Evol.">
        <title>Phylogenomic analyses indicate that early fungi evolved digesting cell walls of algal ancestors of land plants.</title>
        <authorList>
            <person name="Chang Y."/>
            <person name="Wang S."/>
            <person name="Sekimoto S."/>
            <person name="Aerts A.L."/>
            <person name="Choi C."/>
            <person name="Clum A."/>
            <person name="LaButti K.M."/>
            <person name="Lindquist E.A."/>
            <person name="Yee Ngan C."/>
            <person name="Ohm R.A."/>
            <person name="Salamov A.A."/>
            <person name="Grigoriev I.V."/>
            <person name="Spatafora J.W."/>
            <person name="Berbee M.L."/>
        </authorList>
    </citation>
    <scope>NUCLEOTIDE SEQUENCE [LARGE SCALE GENOMIC DNA]</scope>
    <source>
        <strain evidence="5 6">JEL478</strain>
    </source>
</reference>
<evidence type="ECO:0000259" key="4">
    <source>
        <dbReference type="PROSITE" id="PS50196"/>
    </source>
</evidence>
<evidence type="ECO:0000313" key="5">
    <source>
        <dbReference type="EMBL" id="KXS15291.1"/>
    </source>
</evidence>
<dbReference type="Proteomes" id="UP000070544">
    <property type="component" value="Unassembled WGS sequence"/>
</dbReference>
<proteinExistence type="predicted"/>
<dbReference type="EMBL" id="KQ965763">
    <property type="protein sequence ID" value="KXS15291.1"/>
    <property type="molecule type" value="Genomic_DNA"/>
</dbReference>
<dbReference type="Pfam" id="PF00638">
    <property type="entry name" value="Ran_BP1"/>
    <property type="match status" value="1"/>
</dbReference>
<feature type="region of interest" description="Disordered" evidence="3">
    <location>
        <begin position="329"/>
        <end position="353"/>
    </location>
</feature>
<protein>
    <recommendedName>
        <fullName evidence="4">RanBD1 domain-containing protein</fullName>
    </recommendedName>
</protein>
<feature type="region of interest" description="Disordered" evidence="3">
    <location>
        <begin position="1"/>
        <end position="302"/>
    </location>
</feature>
<evidence type="ECO:0000256" key="3">
    <source>
        <dbReference type="SAM" id="MobiDB-lite"/>
    </source>
</evidence>
<dbReference type="PROSITE" id="PS50196">
    <property type="entry name" value="RANBD1"/>
    <property type="match status" value="1"/>
</dbReference>
<dbReference type="InterPro" id="IPR011993">
    <property type="entry name" value="PH-like_dom_sf"/>
</dbReference>
<feature type="compositionally biased region" description="Acidic residues" evidence="3">
    <location>
        <begin position="433"/>
        <end position="454"/>
    </location>
</feature>
<feature type="region of interest" description="Disordered" evidence="3">
    <location>
        <begin position="420"/>
        <end position="459"/>
    </location>
</feature>
<dbReference type="AlphaFoldDB" id="A0A139AER8"/>
<keyword evidence="2" id="KW-0539">Nucleus</keyword>
<evidence type="ECO:0000256" key="2">
    <source>
        <dbReference type="ARBA" id="ARBA00023242"/>
    </source>
</evidence>